<dbReference type="InterPro" id="IPR036305">
    <property type="entry name" value="RGS_sf"/>
</dbReference>
<dbReference type="InterPro" id="IPR044926">
    <property type="entry name" value="RGS_subdomain_2"/>
</dbReference>
<reference evidence="2" key="2">
    <citation type="submission" date="2025-08" db="UniProtKB">
        <authorList>
            <consortium name="Ensembl"/>
        </authorList>
    </citation>
    <scope>IDENTIFICATION</scope>
</reference>
<gene>
    <name evidence="2" type="primary">RGS2</name>
</gene>
<dbReference type="InterPro" id="IPR016137">
    <property type="entry name" value="RGS"/>
</dbReference>
<dbReference type="Ensembl" id="ENSMMDT00005028680.1">
    <property type="protein sequence ID" value="ENSMMDP00005028010.1"/>
    <property type="gene ID" value="ENSMMDG00005013414.1"/>
</dbReference>
<dbReference type="GeneTree" id="ENSGT00940000157937"/>
<dbReference type="Pfam" id="PF00615">
    <property type="entry name" value="RGS"/>
    <property type="match status" value="1"/>
</dbReference>
<dbReference type="AlphaFoldDB" id="A0A667YCF9"/>
<evidence type="ECO:0000259" key="1">
    <source>
        <dbReference type="PROSITE" id="PS50132"/>
    </source>
</evidence>
<feature type="domain" description="RGS" evidence="1">
    <location>
        <begin position="47"/>
        <end position="153"/>
    </location>
</feature>
<reference evidence="2" key="1">
    <citation type="submission" date="2019-06" db="EMBL/GenBank/DDBJ databases">
        <authorList>
            <consortium name="Wellcome Sanger Institute Data Sharing"/>
        </authorList>
    </citation>
    <scope>NUCLEOTIDE SEQUENCE [LARGE SCALE GENOMIC DNA]</scope>
</reference>
<dbReference type="SUPFAM" id="SSF48097">
    <property type="entry name" value="Regulator of G-protein signaling, RGS"/>
    <property type="match status" value="1"/>
</dbReference>
<sequence>MLKLSYVTQKMSFSSLCRQSASETSLMEDSLETLLSQKSNLNLLSSGQVAFRDFLKSEFCEENLDFWLACEDFKTLNNPDELIWRATNIYEEFVRTESPREINLDFYTREITTQNIQHPSPSCFALAQKKIYSLMENDSFPRFIKSDQYKDLLDAHIQTTWGTRHHQH</sequence>
<evidence type="ECO:0000313" key="2">
    <source>
        <dbReference type="Ensembl" id="ENSMMDP00005028010.1"/>
    </source>
</evidence>
<dbReference type="PROSITE" id="PS50132">
    <property type="entry name" value="RGS"/>
    <property type="match status" value="1"/>
</dbReference>
<dbReference type="FunFam" id="1.10.167.10:FF:000001">
    <property type="entry name" value="Putative regulator of g-protein signaling 12"/>
    <property type="match status" value="1"/>
</dbReference>
<keyword evidence="3" id="KW-1185">Reference proteome</keyword>
<dbReference type="PRINTS" id="PR01301">
    <property type="entry name" value="RGSPROTEIN"/>
</dbReference>
<dbReference type="SMART" id="SM00315">
    <property type="entry name" value="RGS"/>
    <property type="match status" value="1"/>
</dbReference>
<accession>A0A667YCF9</accession>
<dbReference type="Proteomes" id="UP000472263">
    <property type="component" value="Chromosome 17"/>
</dbReference>
<name>A0A667YCF9_9TELE</name>
<organism evidence="2 3">
    <name type="scientific">Myripristis murdjan</name>
    <name type="common">pinecone soldierfish</name>
    <dbReference type="NCBI Taxonomy" id="586833"/>
    <lineage>
        <taxon>Eukaryota</taxon>
        <taxon>Metazoa</taxon>
        <taxon>Chordata</taxon>
        <taxon>Craniata</taxon>
        <taxon>Vertebrata</taxon>
        <taxon>Euteleostomi</taxon>
        <taxon>Actinopterygii</taxon>
        <taxon>Neopterygii</taxon>
        <taxon>Teleostei</taxon>
        <taxon>Neoteleostei</taxon>
        <taxon>Acanthomorphata</taxon>
        <taxon>Holocentriformes</taxon>
        <taxon>Holocentridae</taxon>
        <taxon>Myripristis</taxon>
    </lineage>
</organism>
<protein>
    <submittedName>
        <fullName evidence="2">Regulator of G protein signaling 2</fullName>
    </submittedName>
</protein>
<dbReference type="PANTHER" id="PTHR10845:SF43">
    <property type="entry name" value="REGULATOR OF G-PROTEIN SIGNALING 2"/>
    <property type="match status" value="1"/>
</dbReference>
<dbReference type="InParanoid" id="A0A667YCF9"/>
<dbReference type="Gene3D" id="1.10.167.10">
    <property type="entry name" value="Regulator of G-protein Signalling 4, domain 2"/>
    <property type="match status" value="1"/>
</dbReference>
<proteinExistence type="predicted"/>
<evidence type="ECO:0000313" key="3">
    <source>
        <dbReference type="Proteomes" id="UP000472263"/>
    </source>
</evidence>
<dbReference type="PANTHER" id="PTHR10845">
    <property type="entry name" value="REGULATOR OF G PROTEIN SIGNALING"/>
    <property type="match status" value="1"/>
</dbReference>
<reference evidence="2" key="3">
    <citation type="submission" date="2025-09" db="UniProtKB">
        <authorList>
            <consortium name="Ensembl"/>
        </authorList>
    </citation>
    <scope>IDENTIFICATION</scope>
</reference>